<dbReference type="InterPro" id="IPR040097">
    <property type="entry name" value="FAAL/FAAC"/>
</dbReference>
<gene>
    <name evidence="9" type="ORF">E5J99_19975</name>
</gene>
<dbReference type="Gene3D" id="3.30.300.30">
    <property type="match status" value="1"/>
</dbReference>
<dbReference type="SUPFAM" id="SSF47336">
    <property type="entry name" value="ACP-like"/>
    <property type="match status" value="1"/>
</dbReference>
<dbReference type="InterPro" id="IPR020845">
    <property type="entry name" value="AMP-binding_CS"/>
</dbReference>
<sequence length="825" mass="91520">MHHFRPAQRGKGIRRVAARNRREHRHGPLSGHQEVSAACPHHLRRCDGAVPEKLRSHLQREPGAYRPGPGLRSASVARSHQQALFLQRPGEAGRAQNRAGLRQRHRIRAVRNVVFKSPHPYQSALGGLFLPAAYPLRPFSTPLSTTPLNTFATLTHYLAHYASAFPAKVVFTYLDEEEANTCAITYAELDERVNALALHLAGRGLSDQRAMLLYAEGLEFIVAFLACLRAGVTAVPMFLPRGSKHMVRLTTIIDDSRSSAILTSGKYRSRIHTGLPELGMPIIATDETLEAVAFQERAPALDTAANAIAFIQYTSGSTGRPKGVMVSHQNLLHNEQLIQQAFGCDEDSIIGSWLPFYHDMGLIGNILHTVFTGGRGVLMSPFYFLQKPQRWLQAISDYRVTHSGGPNFAFDLCVDRVEAREVGQLDLSCWKVAYNGSEPVRAETLARFRTHFRSTGFQANAFYPCYGLAEATLLVSGGKTSPEYRTLAVDAELLPANQLSLIDPAEPTARILVASGRVADGMHVRILDGVSQQEAGELHIGEICIAGESTSAGYWNMDNERIAFAADTTQRYFKTGDLGFFHQRHLYVTGRLKELLIIRGKNYYPYDIEFSASTAHEAVEKNGVAAFPVEIAGYEELVILAELKRQHARTTDTLPIIKAIEHKVLEETGLRPYDVVLVQPFAIPRTSSGKLQRVQCALNYRQTHLTALAQTREMVIIDAADYVLRLSKAKQDGTAENIQDYLKLVLASKLLHCPADQIDVNQELTALGIDSLRSMEIVNTLNRDLEIQLDATQLFQVNTVAELAAKLELSLWLNSKQENGKEIIL</sequence>
<dbReference type="GO" id="GO:0016874">
    <property type="term" value="F:ligase activity"/>
    <property type="evidence" value="ECO:0007669"/>
    <property type="project" value="UniProtKB-KW"/>
</dbReference>
<keyword evidence="10" id="KW-1185">Reference proteome</keyword>
<dbReference type="SMART" id="SM01294">
    <property type="entry name" value="PKS_PP_betabranch"/>
    <property type="match status" value="1"/>
</dbReference>
<evidence type="ECO:0000313" key="9">
    <source>
        <dbReference type="EMBL" id="TGE12803.1"/>
    </source>
</evidence>
<comment type="caution">
    <text evidence="9">The sequence shown here is derived from an EMBL/GenBank/DDBJ whole genome shotgun (WGS) entry which is preliminary data.</text>
</comment>
<dbReference type="InterPro" id="IPR045851">
    <property type="entry name" value="AMP-bd_C_sf"/>
</dbReference>
<evidence type="ECO:0000256" key="3">
    <source>
        <dbReference type="ARBA" id="ARBA00022553"/>
    </source>
</evidence>
<evidence type="ECO:0000256" key="7">
    <source>
        <dbReference type="SAM" id="MobiDB-lite"/>
    </source>
</evidence>
<dbReference type="PANTHER" id="PTHR22754">
    <property type="entry name" value="DISCO-INTERACTING PROTEIN 2 DIP2 -RELATED"/>
    <property type="match status" value="1"/>
</dbReference>
<dbReference type="Pfam" id="PF23024">
    <property type="entry name" value="AMP-dom_DIP2-like"/>
    <property type="match status" value="1"/>
</dbReference>
<dbReference type="PROSITE" id="PS00455">
    <property type="entry name" value="AMP_BINDING"/>
    <property type="match status" value="1"/>
</dbReference>
<dbReference type="CDD" id="cd05931">
    <property type="entry name" value="FAAL"/>
    <property type="match status" value="1"/>
</dbReference>
<protein>
    <submittedName>
        <fullName evidence="9">AMP-dependent synthetase</fullName>
    </submittedName>
</protein>
<dbReference type="InterPro" id="IPR020806">
    <property type="entry name" value="PKS_PP-bd"/>
</dbReference>
<reference evidence="9 10" key="1">
    <citation type="submission" date="2019-04" db="EMBL/GenBank/DDBJ databases">
        <authorList>
            <person name="Feng G."/>
            <person name="Zhang J."/>
            <person name="Zhu H."/>
        </authorList>
    </citation>
    <scope>NUCLEOTIDE SEQUENCE [LARGE SCALE GENOMIC DNA]</scope>
    <source>
        <strain evidence="9 10">JCM 17223</strain>
    </source>
</reference>
<dbReference type="OrthoDB" id="9765680at2"/>
<feature type="compositionally biased region" description="Basic residues" evidence="7">
    <location>
        <begin position="1"/>
        <end position="27"/>
    </location>
</feature>
<feature type="domain" description="Carrier" evidence="8">
    <location>
        <begin position="736"/>
        <end position="811"/>
    </location>
</feature>
<dbReference type="Proteomes" id="UP000297739">
    <property type="component" value="Unassembled WGS sequence"/>
</dbReference>
<dbReference type="Gene3D" id="3.40.50.12780">
    <property type="entry name" value="N-terminal domain of ligase-like"/>
    <property type="match status" value="1"/>
</dbReference>
<keyword evidence="3" id="KW-0597">Phosphoprotein</keyword>
<keyword evidence="2" id="KW-0596">Phosphopantetheine</keyword>
<dbReference type="GO" id="GO:0071766">
    <property type="term" value="P:Actinobacterium-type cell wall biogenesis"/>
    <property type="evidence" value="ECO:0007669"/>
    <property type="project" value="UniProtKB-ARBA"/>
</dbReference>
<proteinExistence type="inferred from homology"/>
<dbReference type="FunFam" id="3.40.50.12780:FF:000013">
    <property type="entry name" value="Long-chain-fatty-acid--AMP ligase FadD32"/>
    <property type="match status" value="1"/>
</dbReference>
<dbReference type="InterPro" id="IPR025110">
    <property type="entry name" value="AMP-bd_C"/>
</dbReference>
<dbReference type="PROSITE" id="PS50075">
    <property type="entry name" value="CARRIER"/>
    <property type="match status" value="1"/>
</dbReference>
<dbReference type="GO" id="GO:0031177">
    <property type="term" value="F:phosphopantetheine binding"/>
    <property type="evidence" value="ECO:0007669"/>
    <property type="project" value="InterPro"/>
</dbReference>
<dbReference type="GO" id="GO:0005886">
    <property type="term" value="C:plasma membrane"/>
    <property type="evidence" value="ECO:0007669"/>
    <property type="project" value="TreeGrafter"/>
</dbReference>
<feature type="region of interest" description="Disordered" evidence="7">
    <location>
        <begin position="57"/>
        <end position="80"/>
    </location>
</feature>
<dbReference type="PANTHER" id="PTHR22754:SF32">
    <property type="entry name" value="DISCO-INTERACTING PROTEIN 2"/>
    <property type="match status" value="1"/>
</dbReference>
<dbReference type="Pfam" id="PF00501">
    <property type="entry name" value="AMP-binding"/>
    <property type="match status" value="1"/>
</dbReference>
<dbReference type="GO" id="GO:0006633">
    <property type="term" value="P:fatty acid biosynthetic process"/>
    <property type="evidence" value="ECO:0007669"/>
    <property type="project" value="TreeGrafter"/>
</dbReference>
<evidence type="ECO:0000256" key="4">
    <source>
        <dbReference type="ARBA" id="ARBA00022598"/>
    </source>
</evidence>
<dbReference type="PROSITE" id="PS00012">
    <property type="entry name" value="PHOSPHOPANTETHEINE"/>
    <property type="match status" value="1"/>
</dbReference>
<keyword evidence="5" id="KW-0276">Fatty acid metabolism</keyword>
<feature type="region of interest" description="Disordered" evidence="7">
    <location>
        <begin position="1"/>
        <end position="36"/>
    </location>
</feature>
<dbReference type="AlphaFoldDB" id="A0A4Z0PFN3"/>
<name>A0A4Z0PFN3_9BACT</name>
<dbReference type="Pfam" id="PF00550">
    <property type="entry name" value="PP-binding"/>
    <property type="match status" value="1"/>
</dbReference>
<evidence type="ECO:0000256" key="1">
    <source>
        <dbReference type="ARBA" id="ARBA00006432"/>
    </source>
</evidence>
<dbReference type="InterPro" id="IPR036736">
    <property type="entry name" value="ACP-like_sf"/>
</dbReference>
<keyword evidence="6" id="KW-0443">Lipid metabolism</keyword>
<dbReference type="EMBL" id="SRLD01000063">
    <property type="protein sequence ID" value="TGE12803.1"/>
    <property type="molecule type" value="Genomic_DNA"/>
</dbReference>
<evidence type="ECO:0000256" key="6">
    <source>
        <dbReference type="ARBA" id="ARBA00023098"/>
    </source>
</evidence>
<dbReference type="InterPro" id="IPR006162">
    <property type="entry name" value="Ppantetheine_attach_site"/>
</dbReference>
<dbReference type="SUPFAM" id="SSF56801">
    <property type="entry name" value="Acetyl-CoA synthetase-like"/>
    <property type="match status" value="1"/>
</dbReference>
<dbReference type="Gene3D" id="1.10.1200.10">
    <property type="entry name" value="ACP-like"/>
    <property type="match status" value="1"/>
</dbReference>
<organism evidence="9 10">
    <name type="scientific">Hymenobacter elongatus</name>
    <dbReference type="NCBI Taxonomy" id="877208"/>
    <lineage>
        <taxon>Bacteria</taxon>
        <taxon>Pseudomonadati</taxon>
        <taxon>Bacteroidota</taxon>
        <taxon>Cytophagia</taxon>
        <taxon>Cytophagales</taxon>
        <taxon>Hymenobacteraceae</taxon>
        <taxon>Hymenobacter</taxon>
    </lineage>
</organism>
<dbReference type="SMART" id="SM00823">
    <property type="entry name" value="PKS_PP"/>
    <property type="match status" value="1"/>
</dbReference>
<evidence type="ECO:0000256" key="5">
    <source>
        <dbReference type="ARBA" id="ARBA00022832"/>
    </source>
</evidence>
<dbReference type="InterPro" id="IPR000873">
    <property type="entry name" value="AMP-dep_synth/lig_dom"/>
</dbReference>
<dbReference type="InterPro" id="IPR042099">
    <property type="entry name" value="ANL_N_sf"/>
</dbReference>
<evidence type="ECO:0000256" key="2">
    <source>
        <dbReference type="ARBA" id="ARBA00022450"/>
    </source>
</evidence>
<keyword evidence="4" id="KW-0436">Ligase</keyword>
<evidence type="ECO:0000313" key="10">
    <source>
        <dbReference type="Proteomes" id="UP000297739"/>
    </source>
</evidence>
<evidence type="ECO:0000259" key="8">
    <source>
        <dbReference type="PROSITE" id="PS50075"/>
    </source>
</evidence>
<dbReference type="InterPro" id="IPR009081">
    <property type="entry name" value="PP-bd_ACP"/>
</dbReference>
<comment type="similarity">
    <text evidence="1">Belongs to the ATP-dependent AMP-binding enzyme family.</text>
</comment>
<accession>A0A4Z0PFN3</accession>
<dbReference type="GO" id="GO:0070566">
    <property type="term" value="F:adenylyltransferase activity"/>
    <property type="evidence" value="ECO:0007669"/>
    <property type="project" value="TreeGrafter"/>
</dbReference>